<evidence type="ECO:0000256" key="4">
    <source>
        <dbReference type="ARBA" id="ARBA00017504"/>
    </source>
</evidence>
<dbReference type="PANTHER" id="PTHR40255">
    <property type="entry name" value="UPF0093 MEMBRANE PROTEIN SLR1790"/>
    <property type="match status" value="1"/>
</dbReference>
<evidence type="ECO:0000256" key="13">
    <source>
        <dbReference type="ARBA" id="ARBA00048390"/>
    </source>
</evidence>
<keyword evidence="10 14" id="KW-0560">Oxidoreductase</keyword>
<dbReference type="RefSeq" id="WP_002944278.1">
    <property type="nucleotide sequence ID" value="NZ_JACLZK010000001.1"/>
</dbReference>
<feature type="transmembrane region" description="Helical" evidence="14">
    <location>
        <begin position="56"/>
        <end position="77"/>
    </location>
</feature>
<dbReference type="AlphaFoldDB" id="A0A842J739"/>
<dbReference type="Proteomes" id="UP000552683">
    <property type="component" value="Unassembled WGS sequence"/>
</dbReference>
<accession>A0A842J739</accession>
<feature type="transmembrane region" description="Helical" evidence="14">
    <location>
        <begin position="123"/>
        <end position="141"/>
    </location>
</feature>
<dbReference type="InterPro" id="IPR005265">
    <property type="entry name" value="HemJ-like"/>
</dbReference>
<comment type="similarity">
    <text evidence="3 14 15">Belongs to the HemJ family.</text>
</comment>
<keyword evidence="8 14" id="KW-0479">Metal-binding</keyword>
<feature type="transmembrane region" description="Helical" evidence="14">
    <location>
        <begin position="6"/>
        <end position="25"/>
    </location>
</feature>
<comment type="catalytic activity">
    <reaction evidence="13 14 15">
        <text>protoporphyrinogen IX + 3 A = protoporphyrin IX + 3 AH2</text>
        <dbReference type="Rhea" id="RHEA:62000"/>
        <dbReference type="ChEBI" id="CHEBI:13193"/>
        <dbReference type="ChEBI" id="CHEBI:17499"/>
        <dbReference type="ChEBI" id="CHEBI:57306"/>
        <dbReference type="ChEBI" id="CHEBI:57307"/>
    </reaction>
</comment>
<reference evidence="16 17" key="1">
    <citation type="submission" date="2020-08" db="EMBL/GenBank/DDBJ databases">
        <title>Complete genome and description of Campylobacter massiliensis Marseille-Q3452 sp. nov.</title>
        <authorList>
            <person name="Antezack A."/>
        </authorList>
    </citation>
    <scope>NUCLEOTIDE SEQUENCE [LARGE SCALE GENOMIC DNA]</scope>
    <source>
        <strain evidence="16 17">Marseille-Q3452</strain>
    </source>
</reference>
<dbReference type="PANTHER" id="PTHR40255:SF1">
    <property type="entry name" value="PROTOPORPHYRINOGEN IX OXIDASE"/>
    <property type="match status" value="1"/>
</dbReference>
<comment type="subunit">
    <text evidence="14">Homodimer.</text>
</comment>
<dbReference type="Pfam" id="PF03653">
    <property type="entry name" value="UPF0093"/>
    <property type="match status" value="1"/>
</dbReference>
<evidence type="ECO:0000256" key="12">
    <source>
        <dbReference type="ARBA" id="ARBA00023136"/>
    </source>
</evidence>
<comment type="caution">
    <text evidence="16">The sequence shown here is derived from an EMBL/GenBank/DDBJ whole genome shotgun (WGS) entry which is preliminary data.</text>
</comment>
<evidence type="ECO:0000256" key="8">
    <source>
        <dbReference type="ARBA" id="ARBA00022723"/>
    </source>
</evidence>
<name>A0A842J739_9BACT</name>
<dbReference type="GO" id="GO:0005886">
    <property type="term" value="C:plasma membrane"/>
    <property type="evidence" value="ECO:0007669"/>
    <property type="project" value="UniProtKB-SubCell"/>
</dbReference>
<keyword evidence="9 14" id="KW-1133">Transmembrane helix</keyword>
<keyword evidence="6 14" id="KW-0349">Heme</keyword>
<feature type="transmembrane region" description="Helical" evidence="14">
    <location>
        <begin position="83"/>
        <end position="102"/>
    </location>
</feature>
<dbReference type="GO" id="GO:0006782">
    <property type="term" value="P:protoporphyrinogen IX biosynthetic process"/>
    <property type="evidence" value="ECO:0007669"/>
    <property type="project" value="UniProtKB-UniRule"/>
</dbReference>
<dbReference type="UniPathway" id="UPA00251">
    <property type="reaction ID" value="UER00324"/>
</dbReference>
<comment type="function">
    <text evidence="14 15">Catalyzes the oxidation of protoporphyrinogen IX to protoporphyrin IX.</text>
</comment>
<evidence type="ECO:0000256" key="10">
    <source>
        <dbReference type="ARBA" id="ARBA00023002"/>
    </source>
</evidence>
<gene>
    <name evidence="16" type="primary">hemJ</name>
    <name evidence="16" type="ORF">H7R39_04845</name>
</gene>
<evidence type="ECO:0000256" key="11">
    <source>
        <dbReference type="ARBA" id="ARBA00023004"/>
    </source>
</evidence>
<feature type="binding site" description="axial binding residue" evidence="14">
    <location>
        <position position="12"/>
    </location>
    <ligand>
        <name>heme</name>
        <dbReference type="ChEBI" id="CHEBI:30413"/>
    </ligand>
    <ligandPart>
        <name>Fe</name>
        <dbReference type="ChEBI" id="CHEBI:18248"/>
    </ligandPart>
</feature>
<sequence>MAEYYNLIKYFHYLCFISWMAFLFYQPRLYVYHAENMDKPDFVRVVEVQEYKMYHYIGWVALIGTFLTGILIIVAMPELLRSGYVHVKLTVVVILAAFHLDLGRYMVQLREKRCNKSGMFFRAYNEVPTIAMVIIIWMMVYKPF</sequence>
<keyword evidence="17" id="KW-1185">Reference proteome</keyword>
<keyword evidence="12 14" id="KW-0472">Membrane</keyword>
<evidence type="ECO:0000256" key="6">
    <source>
        <dbReference type="ARBA" id="ARBA00022617"/>
    </source>
</evidence>
<comment type="cofactor">
    <cofactor evidence="14 15">
        <name>heme b</name>
        <dbReference type="ChEBI" id="CHEBI:60344"/>
    </cofactor>
    <text evidence="14 15">Binds 1 heme b (iron(II)-protoporphyrin IX) group per subunit.</text>
</comment>
<keyword evidence="11 14" id="KW-0408">Iron</keyword>
<evidence type="ECO:0000256" key="5">
    <source>
        <dbReference type="ARBA" id="ARBA00022475"/>
    </source>
</evidence>
<comment type="subcellular location">
    <subcellularLocation>
        <location evidence="1 14">Cell membrane</location>
        <topology evidence="1 14">Multi-pass membrane protein</topology>
    </subcellularLocation>
</comment>
<evidence type="ECO:0000256" key="7">
    <source>
        <dbReference type="ARBA" id="ARBA00022692"/>
    </source>
</evidence>
<evidence type="ECO:0000256" key="3">
    <source>
        <dbReference type="ARBA" id="ARBA00006501"/>
    </source>
</evidence>
<evidence type="ECO:0000313" key="16">
    <source>
        <dbReference type="EMBL" id="MBC2882590.1"/>
    </source>
</evidence>
<dbReference type="GO" id="GO:0070818">
    <property type="term" value="F:protoporphyrinogen oxidase activity"/>
    <property type="evidence" value="ECO:0007669"/>
    <property type="project" value="UniProtKB-UniRule"/>
</dbReference>
<dbReference type="EMBL" id="JACLZK010000001">
    <property type="protein sequence ID" value="MBC2882590.1"/>
    <property type="molecule type" value="Genomic_DNA"/>
</dbReference>
<evidence type="ECO:0000313" key="17">
    <source>
        <dbReference type="Proteomes" id="UP000552683"/>
    </source>
</evidence>
<dbReference type="NCBIfam" id="TIGR00701">
    <property type="entry name" value="protoporphyrinogen oxidase HemJ"/>
    <property type="match status" value="1"/>
</dbReference>
<proteinExistence type="inferred from homology"/>
<evidence type="ECO:0000256" key="2">
    <source>
        <dbReference type="ARBA" id="ARBA00005073"/>
    </source>
</evidence>
<dbReference type="HAMAP" id="MF_02239">
    <property type="entry name" value="HemJ"/>
    <property type="match status" value="1"/>
</dbReference>
<dbReference type="PIRSF" id="PIRSF004638">
    <property type="entry name" value="UCP004638"/>
    <property type="match status" value="1"/>
</dbReference>
<dbReference type="EC" id="1.3.99.-" evidence="14 15"/>
<organism evidence="16 17">
    <name type="scientific">Campylobacter massiliensis</name>
    <dbReference type="NCBI Taxonomy" id="2762557"/>
    <lineage>
        <taxon>Bacteria</taxon>
        <taxon>Pseudomonadati</taxon>
        <taxon>Campylobacterota</taxon>
        <taxon>Epsilonproteobacteria</taxon>
        <taxon>Campylobacterales</taxon>
        <taxon>Campylobacteraceae</taxon>
        <taxon>Campylobacter</taxon>
    </lineage>
</organism>
<comment type="pathway">
    <text evidence="2 14 15">Porphyrin-containing compound metabolism; protoporphyrin-IX biosynthesis; protoporphyrin-IX from protoporphyrinogen-IX: step 1/1.</text>
</comment>
<evidence type="ECO:0000256" key="14">
    <source>
        <dbReference type="HAMAP-Rule" id="MF_02239"/>
    </source>
</evidence>
<evidence type="ECO:0000256" key="1">
    <source>
        <dbReference type="ARBA" id="ARBA00004651"/>
    </source>
</evidence>
<keyword evidence="5 14" id="KW-1003">Cell membrane</keyword>
<keyword evidence="7 14" id="KW-0812">Transmembrane</keyword>
<feature type="binding site" description="axial binding residue" evidence="14">
    <location>
        <position position="88"/>
    </location>
    <ligand>
        <name>heme</name>
        <dbReference type="ChEBI" id="CHEBI:30413"/>
    </ligand>
    <ligandPart>
        <name>Fe</name>
        <dbReference type="ChEBI" id="CHEBI:18248"/>
    </ligandPart>
</feature>
<evidence type="ECO:0000256" key="9">
    <source>
        <dbReference type="ARBA" id="ARBA00022989"/>
    </source>
</evidence>
<dbReference type="GO" id="GO:0046872">
    <property type="term" value="F:metal ion binding"/>
    <property type="evidence" value="ECO:0007669"/>
    <property type="project" value="UniProtKB-UniRule"/>
</dbReference>
<protein>
    <recommendedName>
        <fullName evidence="4 14">Protoporphyrinogen IX oxidase</fullName>
        <shortName evidence="14">PPO</shortName>
        <ecNumber evidence="14 15">1.3.99.-</ecNumber>
    </recommendedName>
</protein>
<evidence type="ECO:0000256" key="15">
    <source>
        <dbReference type="PIRNR" id="PIRNR004638"/>
    </source>
</evidence>